<dbReference type="InterPro" id="IPR007995">
    <property type="entry name" value="DUF742"/>
</dbReference>
<reference evidence="2" key="1">
    <citation type="submission" date="2023-07" db="EMBL/GenBank/DDBJ databases">
        <title>Novel species in the genus Lipingzhangella isolated from Sambhar Salt Lake.</title>
        <authorList>
            <person name="Jiya N."/>
            <person name="Kajale S."/>
            <person name="Sharma A."/>
        </authorList>
    </citation>
    <scope>NUCLEOTIDE SEQUENCE [LARGE SCALE GENOMIC DNA]</scope>
    <source>
        <strain evidence="2">LS1_29</strain>
    </source>
</reference>
<comment type="caution">
    <text evidence="1">The sequence shown here is derived from an EMBL/GenBank/DDBJ whole genome shotgun (WGS) entry which is preliminary data.</text>
</comment>
<sequence>MAARPQRSSRIRSFALTGGRTRPRHPLLLETLVSAVGGGGGGARDTTGFAELSPEQRDIYLACAQPRSVTEIAANLRMPVGVARVLINDLAEQGRVRIHPTVQRDAAPNRHLLERILHGLDSIAQ</sequence>
<dbReference type="PANTHER" id="PTHR36221:SF1">
    <property type="entry name" value="DUF742 DOMAIN-CONTAINING PROTEIN"/>
    <property type="match status" value="1"/>
</dbReference>
<proteinExistence type="predicted"/>
<protein>
    <submittedName>
        <fullName evidence="1">DUF742 domain-containing protein</fullName>
    </submittedName>
</protein>
<dbReference type="Proteomes" id="UP001250214">
    <property type="component" value="Unassembled WGS sequence"/>
</dbReference>
<organism evidence="1 2">
    <name type="scientific">Lipingzhangella rawalii</name>
    <dbReference type="NCBI Taxonomy" id="2055835"/>
    <lineage>
        <taxon>Bacteria</taxon>
        <taxon>Bacillati</taxon>
        <taxon>Actinomycetota</taxon>
        <taxon>Actinomycetes</taxon>
        <taxon>Streptosporangiales</taxon>
        <taxon>Nocardiopsidaceae</taxon>
        <taxon>Lipingzhangella</taxon>
    </lineage>
</organism>
<accession>A0ABU2H9U6</accession>
<dbReference type="Pfam" id="PF05331">
    <property type="entry name" value="DUF742"/>
    <property type="match status" value="1"/>
</dbReference>
<name>A0ABU2H9U6_9ACTN</name>
<dbReference type="EMBL" id="JAVLVT010000010">
    <property type="protein sequence ID" value="MDS1272096.1"/>
    <property type="molecule type" value="Genomic_DNA"/>
</dbReference>
<dbReference type="RefSeq" id="WP_310913669.1">
    <property type="nucleotide sequence ID" value="NZ_JAVLVT010000010.1"/>
</dbReference>
<keyword evidence="2" id="KW-1185">Reference proteome</keyword>
<evidence type="ECO:0000313" key="2">
    <source>
        <dbReference type="Proteomes" id="UP001250214"/>
    </source>
</evidence>
<gene>
    <name evidence="1" type="ORF">RIF23_17540</name>
</gene>
<evidence type="ECO:0000313" key="1">
    <source>
        <dbReference type="EMBL" id="MDS1272096.1"/>
    </source>
</evidence>
<dbReference type="PANTHER" id="PTHR36221">
    <property type="entry name" value="DUF742 DOMAIN-CONTAINING PROTEIN"/>
    <property type="match status" value="1"/>
</dbReference>